<feature type="domain" description="Up-regulated in Daf-2" evidence="2">
    <location>
        <begin position="22"/>
        <end position="105"/>
    </location>
</feature>
<dbReference type="EMBL" id="JASWJB010000328">
    <property type="protein sequence ID" value="KAK2591534.1"/>
    <property type="molecule type" value="Genomic_DNA"/>
</dbReference>
<keyword evidence="4" id="KW-1185">Reference proteome</keyword>
<evidence type="ECO:0000313" key="4">
    <source>
        <dbReference type="Proteomes" id="UP001251528"/>
    </source>
</evidence>
<dbReference type="InterPro" id="IPR041157">
    <property type="entry name" value="PUD1/2"/>
</dbReference>
<evidence type="ECO:0000259" key="2">
    <source>
        <dbReference type="Pfam" id="PF18457"/>
    </source>
</evidence>
<protein>
    <recommendedName>
        <fullName evidence="2">Up-regulated in Daf-2 domain-containing protein</fullName>
    </recommendedName>
</protein>
<gene>
    <name evidence="3" type="ORF">QQS21_010784</name>
</gene>
<name>A0AAJ0CEI8_9HYPO</name>
<reference evidence="3" key="1">
    <citation type="submission" date="2023-06" db="EMBL/GenBank/DDBJ databases">
        <title>Conoideocrella luteorostrata (Hypocreales: Clavicipitaceae), a potential biocontrol fungus for elongate hemlock scale in United States Christmas tree production areas.</title>
        <authorList>
            <person name="Barrett H."/>
            <person name="Lovett B."/>
            <person name="Macias A.M."/>
            <person name="Stajich J.E."/>
            <person name="Kasson M.T."/>
        </authorList>
    </citation>
    <scope>NUCLEOTIDE SEQUENCE</scope>
    <source>
        <strain evidence="3">ARSEF 14590</strain>
    </source>
</reference>
<organism evidence="3 4">
    <name type="scientific">Conoideocrella luteorostrata</name>
    <dbReference type="NCBI Taxonomy" id="1105319"/>
    <lineage>
        <taxon>Eukaryota</taxon>
        <taxon>Fungi</taxon>
        <taxon>Dikarya</taxon>
        <taxon>Ascomycota</taxon>
        <taxon>Pezizomycotina</taxon>
        <taxon>Sordariomycetes</taxon>
        <taxon>Hypocreomycetidae</taxon>
        <taxon>Hypocreales</taxon>
        <taxon>Clavicipitaceae</taxon>
        <taxon>Conoideocrella</taxon>
    </lineage>
</organism>
<proteinExistence type="predicted"/>
<dbReference type="AlphaFoldDB" id="A0AAJ0CEI8"/>
<keyword evidence="1" id="KW-0732">Signal</keyword>
<dbReference type="Pfam" id="PF18457">
    <property type="entry name" value="PUD1_2"/>
    <property type="match status" value="1"/>
</dbReference>
<sequence>MKCTKLATILAMVAKFAAAETRQTCVQVKNKSGKPLTDLWVIHQYSNEDKEKHHWDSVPDGGLTNSADMNVTFNTGFGRFGADWWHVNWRHPDDGYKIHFSDPDDGSDGFKKHTLKVQDTAVCAVIQINSDNVVSFTSSSSLSMTKASQMEFNYYNPGWVIVP</sequence>
<comment type="caution">
    <text evidence="3">The sequence shown here is derived from an EMBL/GenBank/DDBJ whole genome shotgun (WGS) entry which is preliminary data.</text>
</comment>
<evidence type="ECO:0000256" key="1">
    <source>
        <dbReference type="SAM" id="SignalP"/>
    </source>
</evidence>
<dbReference type="Gene3D" id="2.60.40.3820">
    <property type="match status" value="1"/>
</dbReference>
<evidence type="ECO:0000313" key="3">
    <source>
        <dbReference type="EMBL" id="KAK2591534.1"/>
    </source>
</evidence>
<feature type="signal peptide" evidence="1">
    <location>
        <begin position="1"/>
        <end position="19"/>
    </location>
</feature>
<dbReference type="Proteomes" id="UP001251528">
    <property type="component" value="Unassembled WGS sequence"/>
</dbReference>
<feature type="chain" id="PRO_5042557337" description="Up-regulated in Daf-2 domain-containing protein" evidence="1">
    <location>
        <begin position="20"/>
        <end position="163"/>
    </location>
</feature>
<accession>A0AAJ0CEI8</accession>